<feature type="region of interest" description="Disordered" evidence="2">
    <location>
        <begin position="45"/>
        <end position="71"/>
    </location>
</feature>
<feature type="compositionally biased region" description="Polar residues" evidence="2">
    <location>
        <begin position="324"/>
        <end position="345"/>
    </location>
</feature>
<dbReference type="Gene3D" id="3.30.160.60">
    <property type="entry name" value="Classic Zinc Finger"/>
    <property type="match status" value="1"/>
</dbReference>
<keyword evidence="1" id="KW-0863">Zinc-finger</keyword>
<feature type="compositionally biased region" description="Pro residues" evidence="2">
    <location>
        <begin position="61"/>
        <end position="71"/>
    </location>
</feature>
<feature type="compositionally biased region" description="Low complexity" evidence="2">
    <location>
        <begin position="395"/>
        <end position="404"/>
    </location>
</feature>
<feature type="region of interest" description="Disordered" evidence="2">
    <location>
        <begin position="123"/>
        <end position="156"/>
    </location>
</feature>
<dbReference type="SMART" id="SM00355">
    <property type="entry name" value="ZnF_C2H2"/>
    <property type="match status" value="2"/>
</dbReference>
<evidence type="ECO:0000256" key="1">
    <source>
        <dbReference type="PROSITE-ProRule" id="PRU00042"/>
    </source>
</evidence>
<feature type="domain" description="C2H2-type" evidence="3">
    <location>
        <begin position="546"/>
        <end position="574"/>
    </location>
</feature>
<evidence type="ECO:0000313" key="4">
    <source>
        <dbReference type="EMBL" id="OWA52431.1"/>
    </source>
</evidence>
<organism evidence="4 5">
    <name type="scientific">Hypsibius exemplaris</name>
    <name type="common">Freshwater tardigrade</name>
    <dbReference type="NCBI Taxonomy" id="2072580"/>
    <lineage>
        <taxon>Eukaryota</taxon>
        <taxon>Metazoa</taxon>
        <taxon>Ecdysozoa</taxon>
        <taxon>Tardigrada</taxon>
        <taxon>Eutardigrada</taxon>
        <taxon>Parachela</taxon>
        <taxon>Hypsibioidea</taxon>
        <taxon>Hypsibiidae</taxon>
        <taxon>Hypsibius</taxon>
    </lineage>
</organism>
<feature type="compositionally biased region" description="Low complexity" evidence="2">
    <location>
        <begin position="132"/>
        <end position="150"/>
    </location>
</feature>
<reference evidence="5" key="1">
    <citation type="submission" date="2017-01" db="EMBL/GenBank/DDBJ databases">
        <title>Comparative genomics of anhydrobiosis in the tardigrade Hypsibius dujardini.</title>
        <authorList>
            <person name="Yoshida Y."/>
            <person name="Koutsovoulos G."/>
            <person name="Laetsch D."/>
            <person name="Stevens L."/>
            <person name="Kumar S."/>
            <person name="Horikawa D."/>
            <person name="Ishino K."/>
            <person name="Komine S."/>
            <person name="Tomita M."/>
            <person name="Blaxter M."/>
            <person name="Arakawa K."/>
        </authorList>
    </citation>
    <scope>NUCLEOTIDE SEQUENCE [LARGE SCALE GENOMIC DNA]</scope>
    <source>
        <strain evidence="5">Z151</strain>
    </source>
</reference>
<keyword evidence="5" id="KW-1185">Reference proteome</keyword>
<sequence length="694" mass="75011">MSEEKMMIEYSSGHDSGLYEDGSYGMEDIFGLSFPSTRLFGPGAPDLHMDFDESASGPFIPRIPTPPPPEPEPIIMTVPPAPRQRLFKAKIQFLRSSTGFTRPPKDVPSSVETTAVRTEPLFPISDSATDGLPDLRPSSSSSASVPMPLSNVTSHETHGRTHYEFLLDACGIPEDRRANGGGSTLLAIMRACESRQWMQTKLAEADVLFMQHGREVREKLRAVKLLQEDLAVSSDDDDMGDVPTDESAAEIGRAAGPIAEKDVFNAGAVPSVMQPLVDPTCHVKRPMIALPDSPRDRRPELIVSKSAGKRDRSTFTDCGESDRPSTSGIAGSLSQKTAASLQNPTELVRPSKAPTDVSSHPSRSSINSSALPSPSSSRSFISPNASVITKQTKPSQSSVVKSSVLKPDDGGKKVPSVSSNSDTWNLPSPSSSRSFVAPIAPPLAQISTKRTRLSVLTASLVGKKPHREGDGKKASTVVSLDTTTRSAKRQKVSDVAASDEKVSDEAAPDEEGRSSSWACGECEYRTSNPRKKRRHQDRHTATGRKYQCRGCSYSSDSKETIRTHAEAYHTAEKTPAHGIPAKRVGISKTSSGKSITVHSATSTKVGTTTKKLIRKGDPRYEAVRKLMALRFGLDPDAVPAKGPFKWTSEYSAPKDRLKDSHRKKKVTPLSITPDQALEDLLYVFGPARSIATVQ</sequence>
<feature type="region of interest" description="Disordered" evidence="2">
    <location>
        <begin position="463"/>
        <end position="516"/>
    </location>
</feature>
<evidence type="ECO:0000256" key="2">
    <source>
        <dbReference type="SAM" id="MobiDB-lite"/>
    </source>
</evidence>
<feature type="compositionally biased region" description="Low complexity" evidence="2">
    <location>
        <begin position="358"/>
        <end position="386"/>
    </location>
</feature>
<gene>
    <name evidence="4" type="ORF">BV898_16888</name>
</gene>
<feature type="region of interest" description="Disordered" evidence="2">
    <location>
        <begin position="287"/>
        <end position="436"/>
    </location>
</feature>
<dbReference type="Proteomes" id="UP000192578">
    <property type="component" value="Unassembled WGS sequence"/>
</dbReference>
<evidence type="ECO:0000259" key="3">
    <source>
        <dbReference type="PROSITE" id="PS50157"/>
    </source>
</evidence>
<keyword evidence="1" id="KW-0862">Zinc</keyword>
<dbReference type="AlphaFoldDB" id="A0A9X6RM96"/>
<keyword evidence="1" id="KW-0479">Metal-binding</keyword>
<dbReference type="PROSITE" id="PS50157">
    <property type="entry name" value="ZINC_FINGER_C2H2_2"/>
    <property type="match status" value="1"/>
</dbReference>
<comment type="caution">
    <text evidence="4">The sequence shown here is derived from an EMBL/GenBank/DDBJ whole genome shotgun (WGS) entry which is preliminary data.</text>
</comment>
<dbReference type="EMBL" id="MTYJ01000268">
    <property type="protein sequence ID" value="OWA52431.1"/>
    <property type="molecule type" value="Genomic_DNA"/>
</dbReference>
<evidence type="ECO:0000313" key="5">
    <source>
        <dbReference type="Proteomes" id="UP000192578"/>
    </source>
</evidence>
<feature type="compositionally biased region" description="Polar residues" evidence="2">
    <location>
        <begin position="476"/>
        <end position="485"/>
    </location>
</feature>
<proteinExistence type="predicted"/>
<name>A0A9X6RM96_HYPEX</name>
<accession>A0A9X6RM96</accession>
<dbReference type="InterPro" id="IPR013087">
    <property type="entry name" value="Znf_C2H2_type"/>
</dbReference>
<protein>
    <recommendedName>
        <fullName evidence="3">C2H2-type domain-containing protein</fullName>
    </recommendedName>
</protein>
<dbReference type="GO" id="GO:0008270">
    <property type="term" value="F:zinc ion binding"/>
    <property type="evidence" value="ECO:0007669"/>
    <property type="project" value="UniProtKB-KW"/>
</dbReference>
<feature type="compositionally biased region" description="Polar residues" evidence="2">
    <location>
        <begin position="416"/>
        <end position="434"/>
    </location>
</feature>